<gene>
    <name evidence="2" type="ORF">FA13DRAFT_71880</name>
</gene>
<evidence type="ECO:0000313" key="2">
    <source>
        <dbReference type="EMBL" id="TEB34185.1"/>
    </source>
</evidence>
<evidence type="ECO:0000313" key="3">
    <source>
        <dbReference type="Proteomes" id="UP000298030"/>
    </source>
</evidence>
<evidence type="ECO:0000256" key="1">
    <source>
        <dbReference type="SAM" id="MobiDB-lite"/>
    </source>
</evidence>
<name>A0A4Y7TJ26_COPMI</name>
<organism evidence="2 3">
    <name type="scientific">Coprinellus micaceus</name>
    <name type="common">Glistening ink-cap mushroom</name>
    <name type="synonym">Coprinus micaceus</name>
    <dbReference type="NCBI Taxonomy" id="71717"/>
    <lineage>
        <taxon>Eukaryota</taxon>
        <taxon>Fungi</taxon>
        <taxon>Dikarya</taxon>
        <taxon>Basidiomycota</taxon>
        <taxon>Agaricomycotina</taxon>
        <taxon>Agaricomycetes</taxon>
        <taxon>Agaricomycetidae</taxon>
        <taxon>Agaricales</taxon>
        <taxon>Agaricineae</taxon>
        <taxon>Psathyrellaceae</taxon>
        <taxon>Coprinellus</taxon>
    </lineage>
</organism>
<proteinExistence type="predicted"/>
<sequence length="139" mass="15664">MSRPATGSLRLTVNYFPLRLNDSTTPLKHGLQATMSTPSGSGRFTGPEGRRLFAICAGGCIAALWVMDKIINKERQREAKRTMHMNKEYIGAEDPTILHNRDTAEIAHRVRDAQPTNARKARNLDLHDDTRTRASAHRW</sequence>
<keyword evidence="3" id="KW-1185">Reference proteome</keyword>
<protein>
    <submittedName>
        <fullName evidence="2">Uncharacterized protein</fullName>
    </submittedName>
</protein>
<feature type="region of interest" description="Disordered" evidence="1">
    <location>
        <begin position="113"/>
        <end position="139"/>
    </location>
</feature>
<dbReference type="Proteomes" id="UP000298030">
    <property type="component" value="Unassembled WGS sequence"/>
</dbReference>
<feature type="compositionally biased region" description="Basic and acidic residues" evidence="1">
    <location>
        <begin position="122"/>
        <end position="132"/>
    </location>
</feature>
<dbReference type="EMBL" id="QPFP01000010">
    <property type="protein sequence ID" value="TEB34185.1"/>
    <property type="molecule type" value="Genomic_DNA"/>
</dbReference>
<comment type="caution">
    <text evidence="2">The sequence shown here is derived from an EMBL/GenBank/DDBJ whole genome shotgun (WGS) entry which is preliminary data.</text>
</comment>
<accession>A0A4Y7TJ26</accession>
<dbReference type="AlphaFoldDB" id="A0A4Y7TJ26"/>
<reference evidence="2 3" key="1">
    <citation type="journal article" date="2019" name="Nat. Ecol. Evol.">
        <title>Megaphylogeny resolves global patterns of mushroom evolution.</title>
        <authorList>
            <person name="Varga T."/>
            <person name="Krizsan K."/>
            <person name="Foldi C."/>
            <person name="Dima B."/>
            <person name="Sanchez-Garcia M."/>
            <person name="Sanchez-Ramirez S."/>
            <person name="Szollosi G.J."/>
            <person name="Szarkandi J.G."/>
            <person name="Papp V."/>
            <person name="Albert L."/>
            <person name="Andreopoulos W."/>
            <person name="Angelini C."/>
            <person name="Antonin V."/>
            <person name="Barry K.W."/>
            <person name="Bougher N.L."/>
            <person name="Buchanan P."/>
            <person name="Buyck B."/>
            <person name="Bense V."/>
            <person name="Catcheside P."/>
            <person name="Chovatia M."/>
            <person name="Cooper J."/>
            <person name="Damon W."/>
            <person name="Desjardin D."/>
            <person name="Finy P."/>
            <person name="Geml J."/>
            <person name="Haridas S."/>
            <person name="Hughes K."/>
            <person name="Justo A."/>
            <person name="Karasinski D."/>
            <person name="Kautmanova I."/>
            <person name="Kiss B."/>
            <person name="Kocsube S."/>
            <person name="Kotiranta H."/>
            <person name="LaButti K.M."/>
            <person name="Lechner B.E."/>
            <person name="Liimatainen K."/>
            <person name="Lipzen A."/>
            <person name="Lukacs Z."/>
            <person name="Mihaltcheva S."/>
            <person name="Morgado L.N."/>
            <person name="Niskanen T."/>
            <person name="Noordeloos M.E."/>
            <person name="Ohm R.A."/>
            <person name="Ortiz-Santana B."/>
            <person name="Ovrebo C."/>
            <person name="Racz N."/>
            <person name="Riley R."/>
            <person name="Savchenko A."/>
            <person name="Shiryaev A."/>
            <person name="Soop K."/>
            <person name="Spirin V."/>
            <person name="Szebenyi C."/>
            <person name="Tomsovsky M."/>
            <person name="Tulloss R.E."/>
            <person name="Uehling J."/>
            <person name="Grigoriev I.V."/>
            <person name="Vagvolgyi C."/>
            <person name="Papp T."/>
            <person name="Martin F.M."/>
            <person name="Miettinen O."/>
            <person name="Hibbett D.S."/>
            <person name="Nagy L.G."/>
        </authorList>
    </citation>
    <scope>NUCLEOTIDE SEQUENCE [LARGE SCALE GENOMIC DNA]</scope>
    <source>
        <strain evidence="2 3">FP101781</strain>
    </source>
</reference>